<evidence type="ECO:0000313" key="2">
    <source>
        <dbReference type="Proteomes" id="UP000316770"/>
    </source>
</evidence>
<keyword evidence="2" id="KW-1185">Reference proteome</keyword>
<sequence>MLGSNSRLKRLTRRRWLDFTTGGRIGRLAEKRTAQPRRRDR</sequence>
<dbReference type="Proteomes" id="UP000316770">
    <property type="component" value="Chromosome"/>
</dbReference>
<name>A0A518IVY0_9BACT</name>
<organism evidence="1 2">
    <name type="scientific">Rosistilla oblonga</name>
    <dbReference type="NCBI Taxonomy" id="2527990"/>
    <lineage>
        <taxon>Bacteria</taxon>
        <taxon>Pseudomonadati</taxon>
        <taxon>Planctomycetota</taxon>
        <taxon>Planctomycetia</taxon>
        <taxon>Pirellulales</taxon>
        <taxon>Pirellulaceae</taxon>
        <taxon>Rosistilla</taxon>
    </lineage>
</organism>
<proteinExistence type="predicted"/>
<gene>
    <name evidence="1" type="ORF">Mal33_32390</name>
</gene>
<reference evidence="1 2" key="1">
    <citation type="submission" date="2019-02" db="EMBL/GenBank/DDBJ databases">
        <title>Deep-cultivation of Planctomycetes and their phenomic and genomic characterization uncovers novel biology.</title>
        <authorList>
            <person name="Wiegand S."/>
            <person name="Jogler M."/>
            <person name="Boedeker C."/>
            <person name="Pinto D."/>
            <person name="Vollmers J."/>
            <person name="Rivas-Marin E."/>
            <person name="Kohn T."/>
            <person name="Peeters S.H."/>
            <person name="Heuer A."/>
            <person name="Rast P."/>
            <person name="Oberbeckmann S."/>
            <person name="Bunk B."/>
            <person name="Jeske O."/>
            <person name="Meyerdierks A."/>
            <person name="Storesund J.E."/>
            <person name="Kallscheuer N."/>
            <person name="Luecker S."/>
            <person name="Lage O.M."/>
            <person name="Pohl T."/>
            <person name="Merkel B.J."/>
            <person name="Hornburger P."/>
            <person name="Mueller R.-W."/>
            <person name="Bruemmer F."/>
            <person name="Labrenz M."/>
            <person name="Spormann A.M."/>
            <person name="Op den Camp H."/>
            <person name="Overmann J."/>
            <person name="Amann R."/>
            <person name="Jetten M.S.M."/>
            <person name="Mascher T."/>
            <person name="Medema M.H."/>
            <person name="Devos D.P."/>
            <person name="Kaster A.-K."/>
            <person name="Ovreas L."/>
            <person name="Rohde M."/>
            <person name="Galperin M.Y."/>
            <person name="Jogler C."/>
        </authorList>
    </citation>
    <scope>NUCLEOTIDE SEQUENCE [LARGE SCALE GENOMIC DNA]</scope>
    <source>
        <strain evidence="1 2">Mal33</strain>
    </source>
</reference>
<accession>A0A518IVY0</accession>
<evidence type="ECO:0000313" key="1">
    <source>
        <dbReference type="EMBL" id="QDV57235.1"/>
    </source>
</evidence>
<protein>
    <submittedName>
        <fullName evidence="1">Uncharacterized protein</fullName>
    </submittedName>
</protein>
<dbReference type="AlphaFoldDB" id="A0A518IVY0"/>
<dbReference type="EMBL" id="CP036318">
    <property type="protein sequence ID" value="QDV57235.1"/>
    <property type="molecule type" value="Genomic_DNA"/>
</dbReference>